<dbReference type="OrthoDB" id="8185860at2759"/>
<evidence type="ECO:0000256" key="2">
    <source>
        <dbReference type="ARBA" id="ARBA00022475"/>
    </source>
</evidence>
<feature type="transmembrane region" description="Helical" evidence="10">
    <location>
        <begin position="556"/>
        <end position="575"/>
    </location>
</feature>
<dbReference type="GO" id="GO:0005549">
    <property type="term" value="F:odorant binding"/>
    <property type="evidence" value="ECO:0007669"/>
    <property type="project" value="InterPro"/>
</dbReference>
<dbReference type="InterPro" id="IPR004117">
    <property type="entry name" value="7tm6_olfct_rcpt"/>
</dbReference>
<feature type="transmembrane region" description="Helical" evidence="10">
    <location>
        <begin position="124"/>
        <end position="145"/>
    </location>
</feature>
<dbReference type="PANTHER" id="PTHR21137">
    <property type="entry name" value="ODORANT RECEPTOR"/>
    <property type="match status" value="1"/>
</dbReference>
<keyword evidence="5" id="KW-0552">Olfaction</keyword>
<dbReference type="AlphaFoldDB" id="A0A310SKX1"/>
<dbReference type="GO" id="GO:0007165">
    <property type="term" value="P:signal transduction"/>
    <property type="evidence" value="ECO:0007669"/>
    <property type="project" value="UniProtKB-KW"/>
</dbReference>
<comment type="subcellular location">
    <subcellularLocation>
        <location evidence="1">Cell membrane</location>
        <topology evidence="1">Multi-pass membrane protein</topology>
    </subcellularLocation>
</comment>
<sequence length="1063" mass="122455">MHQQQDKDISIIWTSLLMKSVGLWLAADQNEQRRRDFALVYTAGALFTIVCIGCRDIYFTWGNFVDSVYISCNNLYLMIVVLKVSVLYAHRTEFYKLIKFTQKNFWCPSCDPHEQLIVEKCKRLCIILIIIINICVQGTCTGYMVTPILENMGKNESDRILPFNLWVDLPVSLSPYFEVIFIIQILCVYHVGVCYICFDNLLCILNLHVASQFRILQHRLRYLDDAVKDQMIDRKDAKLSGYAIECNMKLKGCVRHHQTLTNYCKNLDNIFTMMVLGQILFFAAVDTHPSRKFSLVLNFVGTLCQLLMFTYSCDDLIQQSLDVGDAIFAGPWANLPMDKVGIEVRKNLIFIIVRANRVCFLTAGGFFPVSLETCTALSMGLKDVRDLSISITSIYMRIVGFWLASNYDEERRRKICIFYTFCTIIIALMIETRDMYFSRGRFGDTVYMACNVLSLIVFCKILISFVHRKKLLTLIQYANTNFWHTNYDSCERRIMHTCSRICALLIFIFTFFAQGTVISYVIVPVLANIGKNATDRILPFNMGVNDALNQTPYFEMLFMLQILALYHVGVSYLCFDNFLCIINLHTACQFRILQYGFTNVCNINEYGKSYEASKESCNVDKYMTFKTYVQQHQALLEYCKRLEDVFGLIALGQVTLFSLLICFDGYLLLMEEATITRRLVFAFHIMSCISQLLMFTYSCACLMQSSMDAATSAYKSIWPILSMDKYGKMLRKDLVLVVMRSQTLCCLTANGFFAVSLETFTGFLLRLTGTWMNESNTEESRRRFAMTYTIVVHIFALYLSSTDMYYTWGDLNTRNTLQTIHTVPANIGGNKSERTHPVKIWLDLPLNETPYYEIVFATQILTLQHIGATYICHDNLLCVLNMHVTYQFRMMQRKLSNLWQGSDKETNSIDHTNNCYTALKECIRQHQMLIEFCEKVKYVYMLPILGDVVIFSILMCLNTYEIVVAEVAILTRVISICHIAGNFSYIFIFTYVCHNLIEESANIGMATYSGWWEVLPMTESGRNLRKDVRMIIMKSLRPCYLSAGGFFPVSLETSTAVCYPFSA</sequence>
<dbReference type="Proteomes" id="UP000250275">
    <property type="component" value="Unassembled WGS sequence"/>
</dbReference>
<evidence type="ECO:0000256" key="8">
    <source>
        <dbReference type="ARBA" id="ARBA00023170"/>
    </source>
</evidence>
<reference evidence="11 12" key="1">
    <citation type="submission" date="2015-07" db="EMBL/GenBank/DDBJ databases">
        <title>The genome of Eufriesea mexicana.</title>
        <authorList>
            <person name="Pan H."/>
            <person name="Kapheim K."/>
        </authorList>
    </citation>
    <scope>NUCLEOTIDE SEQUENCE [LARGE SCALE GENOMIC DNA]</scope>
    <source>
        <strain evidence="11">0111107269</strain>
        <tissue evidence="11">Whole body</tissue>
    </source>
</reference>
<evidence type="ECO:0000256" key="1">
    <source>
        <dbReference type="ARBA" id="ARBA00004651"/>
    </source>
</evidence>
<dbReference type="GO" id="GO:0005886">
    <property type="term" value="C:plasma membrane"/>
    <property type="evidence" value="ECO:0007669"/>
    <property type="project" value="UniProtKB-SubCell"/>
</dbReference>
<feature type="transmembrane region" description="Helical" evidence="10">
    <location>
        <begin position="501"/>
        <end position="523"/>
    </location>
</feature>
<dbReference type="PANTHER" id="PTHR21137:SF3">
    <property type="entry name" value="ODORANT RECEPTOR 30A-RELATED"/>
    <property type="match status" value="1"/>
</dbReference>
<evidence type="ECO:0000313" key="12">
    <source>
        <dbReference type="Proteomes" id="UP000250275"/>
    </source>
</evidence>
<keyword evidence="9" id="KW-0807">Transducer</keyword>
<dbReference type="Pfam" id="PF02949">
    <property type="entry name" value="7tm_6"/>
    <property type="match status" value="3"/>
</dbReference>
<feature type="transmembrane region" description="Helical" evidence="10">
    <location>
        <begin position="645"/>
        <end position="669"/>
    </location>
</feature>
<feature type="transmembrane region" description="Helical" evidence="10">
    <location>
        <begin position="445"/>
        <end position="466"/>
    </location>
</feature>
<gene>
    <name evidence="11" type="ORF">WN48_03994</name>
</gene>
<evidence type="ECO:0000256" key="3">
    <source>
        <dbReference type="ARBA" id="ARBA00022606"/>
    </source>
</evidence>
<evidence type="ECO:0000256" key="6">
    <source>
        <dbReference type="ARBA" id="ARBA00022989"/>
    </source>
</evidence>
<keyword evidence="2" id="KW-1003">Cell membrane</keyword>
<feature type="transmembrane region" description="Helical" evidence="10">
    <location>
        <begin position="938"/>
        <end position="957"/>
    </location>
</feature>
<keyword evidence="4 10" id="KW-0812">Transmembrane</keyword>
<keyword evidence="8 11" id="KW-0675">Receptor</keyword>
<evidence type="ECO:0000256" key="9">
    <source>
        <dbReference type="ARBA" id="ARBA00023224"/>
    </source>
</evidence>
<feature type="transmembrane region" description="Helical" evidence="10">
    <location>
        <begin position="38"/>
        <end position="61"/>
    </location>
</feature>
<evidence type="ECO:0000256" key="10">
    <source>
        <dbReference type="SAM" id="Phobius"/>
    </source>
</evidence>
<feature type="transmembrane region" description="Helical" evidence="10">
    <location>
        <begin position="681"/>
        <end position="703"/>
    </location>
</feature>
<dbReference type="GO" id="GO:0004984">
    <property type="term" value="F:olfactory receptor activity"/>
    <property type="evidence" value="ECO:0007669"/>
    <property type="project" value="InterPro"/>
</dbReference>
<evidence type="ECO:0000256" key="5">
    <source>
        <dbReference type="ARBA" id="ARBA00022725"/>
    </source>
</evidence>
<feature type="transmembrane region" description="Helical" evidence="10">
    <location>
        <begin position="176"/>
        <end position="198"/>
    </location>
</feature>
<organism evidence="11 12">
    <name type="scientific">Eufriesea mexicana</name>
    <dbReference type="NCBI Taxonomy" id="516756"/>
    <lineage>
        <taxon>Eukaryota</taxon>
        <taxon>Metazoa</taxon>
        <taxon>Ecdysozoa</taxon>
        <taxon>Arthropoda</taxon>
        <taxon>Hexapoda</taxon>
        <taxon>Insecta</taxon>
        <taxon>Pterygota</taxon>
        <taxon>Neoptera</taxon>
        <taxon>Endopterygota</taxon>
        <taxon>Hymenoptera</taxon>
        <taxon>Apocrita</taxon>
        <taxon>Aculeata</taxon>
        <taxon>Apoidea</taxon>
        <taxon>Anthophila</taxon>
        <taxon>Apidae</taxon>
        <taxon>Eufriesea</taxon>
    </lineage>
</organism>
<feature type="transmembrane region" description="Helical" evidence="10">
    <location>
        <begin position="784"/>
        <end position="801"/>
    </location>
</feature>
<evidence type="ECO:0000256" key="7">
    <source>
        <dbReference type="ARBA" id="ARBA00023136"/>
    </source>
</evidence>
<protein>
    <submittedName>
        <fullName evidence="11">Odorant receptor 30a</fullName>
    </submittedName>
</protein>
<keyword evidence="3" id="KW-0716">Sensory transduction</keyword>
<name>A0A310SKX1_9HYME</name>
<feature type="transmembrane region" description="Helical" evidence="10">
    <location>
        <begin position="969"/>
        <end position="992"/>
    </location>
</feature>
<accession>A0A310SKX1</accession>
<proteinExistence type="predicted"/>
<feature type="transmembrane region" description="Helical" evidence="10">
    <location>
        <begin position="67"/>
        <end position="89"/>
    </location>
</feature>
<feature type="transmembrane region" description="Helical" evidence="10">
    <location>
        <begin position="416"/>
        <end position="433"/>
    </location>
</feature>
<keyword evidence="12" id="KW-1185">Reference proteome</keyword>
<evidence type="ECO:0000256" key="4">
    <source>
        <dbReference type="ARBA" id="ARBA00022692"/>
    </source>
</evidence>
<evidence type="ECO:0000313" key="11">
    <source>
        <dbReference type="EMBL" id="OAD60885.1"/>
    </source>
</evidence>
<keyword evidence="6 10" id="KW-1133">Transmembrane helix</keyword>
<dbReference type="EMBL" id="KQ760287">
    <property type="protein sequence ID" value="OAD60885.1"/>
    <property type="molecule type" value="Genomic_DNA"/>
</dbReference>
<keyword evidence="7 10" id="KW-0472">Membrane</keyword>